<keyword evidence="1" id="KW-0732">Signal</keyword>
<accession>A0ABR2ZW28</accession>
<reference evidence="2 3" key="1">
    <citation type="submission" date="2024-05" db="EMBL/GenBank/DDBJ databases">
        <title>A draft genome resource for the thread blight pathogen Marasmius tenuissimus strain MS-2.</title>
        <authorList>
            <person name="Yulfo-Soto G.E."/>
            <person name="Baruah I.K."/>
            <person name="Amoako-Attah I."/>
            <person name="Bukari Y."/>
            <person name="Meinhardt L.W."/>
            <person name="Bailey B.A."/>
            <person name="Cohen S.P."/>
        </authorList>
    </citation>
    <scope>NUCLEOTIDE SEQUENCE [LARGE SCALE GENOMIC DNA]</scope>
    <source>
        <strain evidence="2 3">MS-2</strain>
    </source>
</reference>
<dbReference type="EMBL" id="JBBXMP010000053">
    <property type="protein sequence ID" value="KAL0064998.1"/>
    <property type="molecule type" value="Genomic_DNA"/>
</dbReference>
<organism evidence="2 3">
    <name type="scientific">Marasmius tenuissimus</name>
    <dbReference type="NCBI Taxonomy" id="585030"/>
    <lineage>
        <taxon>Eukaryota</taxon>
        <taxon>Fungi</taxon>
        <taxon>Dikarya</taxon>
        <taxon>Basidiomycota</taxon>
        <taxon>Agaricomycotina</taxon>
        <taxon>Agaricomycetes</taxon>
        <taxon>Agaricomycetidae</taxon>
        <taxon>Agaricales</taxon>
        <taxon>Marasmiineae</taxon>
        <taxon>Marasmiaceae</taxon>
        <taxon>Marasmius</taxon>
    </lineage>
</organism>
<proteinExistence type="predicted"/>
<evidence type="ECO:0000313" key="2">
    <source>
        <dbReference type="EMBL" id="KAL0064998.1"/>
    </source>
</evidence>
<keyword evidence="3" id="KW-1185">Reference proteome</keyword>
<sequence length="150" mass="15486">MVSSRAVLVSLVLIAGVAHAAESTTVRQLSNSLETRADSLSDILDKEAPECKSTCQGVVSDLAICQDAACVCTQRNFDNLGSCLGCVVTHKPSEMSEAQEVVTQLASSCKEQKIDVKAPEIKANGAFSTTFSAPGLGLALAATAVLLGSL</sequence>
<gene>
    <name evidence="2" type="ORF">AAF712_007989</name>
</gene>
<name>A0ABR2ZW28_9AGAR</name>
<dbReference type="Proteomes" id="UP001437256">
    <property type="component" value="Unassembled WGS sequence"/>
</dbReference>
<evidence type="ECO:0000256" key="1">
    <source>
        <dbReference type="SAM" id="SignalP"/>
    </source>
</evidence>
<evidence type="ECO:0000313" key="3">
    <source>
        <dbReference type="Proteomes" id="UP001437256"/>
    </source>
</evidence>
<evidence type="ECO:0008006" key="4">
    <source>
        <dbReference type="Google" id="ProtNLM"/>
    </source>
</evidence>
<feature type="signal peptide" evidence="1">
    <location>
        <begin position="1"/>
        <end position="20"/>
    </location>
</feature>
<protein>
    <recommendedName>
        <fullName evidence="4">Extracellular membrane protein CFEM domain-containing protein</fullName>
    </recommendedName>
</protein>
<comment type="caution">
    <text evidence="2">The sequence shown here is derived from an EMBL/GenBank/DDBJ whole genome shotgun (WGS) entry which is preliminary data.</text>
</comment>
<feature type="chain" id="PRO_5046695784" description="Extracellular membrane protein CFEM domain-containing protein" evidence="1">
    <location>
        <begin position="21"/>
        <end position="150"/>
    </location>
</feature>